<proteinExistence type="predicted"/>
<organism evidence="3 4">
    <name type="scientific">Caenorhabditis auriculariae</name>
    <dbReference type="NCBI Taxonomy" id="2777116"/>
    <lineage>
        <taxon>Eukaryota</taxon>
        <taxon>Metazoa</taxon>
        <taxon>Ecdysozoa</taxon>
        <taxon>Nematoda</taxon>
        <taxon>Chromadorea</taxon>
        <taxon>Rhabditida</taxon>
        <taxon>Rhabditina</taxon>
        <taxon>Rhabditomorpha</taxon>
        <taxon>Rhabditoidea</taxon>
        <taxon>Rhabditidae</taxon>
        <taxon>Peloderinae</taxon>
        <taxon>Caenorhabditis</taxon>
    </lineage>
</organism>
<feature type="region of interest" description="Disordered" evidence="1">
    <location>
        <begin position="121"/>
        <end position="176"/>
    </location>
</feature>
<dbReference type="OrthoDB" id="5782117at2759"/>
<dbReference type="Proteomes" id="UP000835052">
    <property type="component" value="Unassembled WGS sequence"/>
</dbReference>
<evidence type="ECO:0000256" key="1">
    <source>
        <dbReference type="SAM" id="MobiDB-lite"/>
    </source>
</evidence>
<feature type="compositionally biased region" description="Polar residues" evidence="1">
    <location>
        <begin position="482"/>
        <end position="493"/>
    </location>
</feature>
<keyword evidence="2" id="KW-0472">Membrane</keyword>
<dbReference type="EMBL" id="CAJGYM010000003">
    <property type="protein sequence ID" value="CAD6185820.1"/>
    <property type="molecule type" value="Genomic_DNA"/>
</dbReference>
<feature type="compositionally biased region" description="Basic and acidic residues" evidence="1">
    <location>
        <begin position="151"/>
        <end position="161"/>
    </location>
</feature>
<feature type="region of interest" description="Disordered" evidence="1">
    <location>
        <begin position="188"/>
        <end position="216"/>
    </location>
</feature>
<feature type="transmembrane region" description="Helical" evidence="2">
    <location>
        <begin position="12"/>
        <end position="34"/>
    </location>
</feature>
<dbReference type="AlphaFoldDB" id="A0A8S1GX67"/>
<feature type="compositionally biased region" description="Polar residues" evidence="1">
    <location>
        <begin position="254"/>
        <end position="264"/>
    </location>
</feature>
<feature type="region of interest" description="Disordered" evidence="1">
    <location>
        <begin position="232"/>
        <end position="272"/>
    </location>
</feature>
<keyword evidence="2" id="KW-1133">Transmembrane helix</keyword>
<evidence type="ECO:0000313" key="4">
    <source>
        <dbReference type="Proteomes" id="UP000835052"/>
    </source>
</evidence>
<gene>
    <name evidence="3" type="ORF">CAUJ_LOCUS1739</name>
</gene>
<keyword evidence="2" id="KW-0812">Transmembrane</keyword>
<evidence type="ECO:0000313" key="3">
    <source>
        <dbReference type="EMBL" id="CAD6185820.1"/>
    </source>
</evidence>
<feature type="transmembrane region" description="Helical" evidence="2">
    <location>
        <begin position="78"/>
        <end position="102"/>
    </location>
</feature>
<reference evidence="3" key="1">
    <citation type="submission" date="2020-10" db="EMBL/GenBank/DDBJ databases">
        <authorList>
            <person name="Kikuchi T."/>
        </authorList>
    </citation>
    <scope>NUCLEOTIDE SEQUENCE</scope>
    <source>
        <strain evidence="3">NKZ352</strain>
    </source>
</reference>
<comment type="caution">
    <text evidence="3">The sequence shown here is derived from an EMBL/GenBank/DDBJ whole genome shotgun (WGS) entry which is preliminary data.</text>
</comment>
<evidence type="ECO:0000256" key="2">
    <source>
        <dbReference type="SAM" id="Phobius"/>
    </source>
</evidence>
<feature type="transmembrane region" description="Helical" evidence="2">
    <location>
        <begin position="352"/>
        <end position="381"/>
    </location>
</feature>
<name>A0A8S1GX67_9PELO</name>
<keyword evidence="4" id="KW-1185">Reference proteome</keyword>
<feature type="region of interest" description="Disordered" evidence="1">
    <location>
        <begin position="469"/>
        <end position="493"/>
    </location>
</feature>
<sequence>MAYKEERKSFQNASSFWQILVLIIIFCSSPETFIDALSTTTTGGSTNNTRANKTSNSPRKEASEETAFFKKMGGLTGIFLIISSVLNVILIVAFYSALIYALRIRARYVPKYQIGLRKLRKANKNASKGPNQPGRGGKPQKSKGFWSRLRGGNEEKEERPEGVPLGEITDENEPFDAAPAVVLKREEAEPMTSLEDEVPPLFTSNSSASEKKQTDDTLSMMSLIQSQLQENYKKNREVGEAPTHPGAEFKQDTLDGNGSKSTGKVSAPSETPRETIKRIYGSKSSLYKISALVEARDRAPRSSTVILPPSKQPLFMCVSISDWLTPGVIEKFRPFKLVIQGGMKPRRDRKRVVTNAALLLLPYILSWILIILGVLFGRFAFILHSQQPKQFASVLPISSTAWTSTDSRSASPTPSQENLIGLNASYNSAMFRNMLSVPTSPFFISDSVASYADEPPAYNEVVVAISPSPQSSPIPPNDSQQYSPQPCSSKYYP</sequence>
<protein>
    <submittedName>
        <fullName evidence="3">Uncharacterized protein</fullName>
    </submittedName>
</protein>
<accession>A0A8S1GX67</accession>